<proteinExistence type="predicted"/>
<dbReference type="Proteomes" id="UP000722791">
    <property type="component" value="Unassembled WGS sequence"/>
</dbReference>
<protein>
    <submittedName>
        <fullName evidence="1">Uncharacterized protein</fullName>
    </submittedName>
</protein>
<reference evidence="1" key="1">
    <citation type="journal article" date="2021" name="Proc. Natl. Acad. Sci. U.S.A.">
        <title>Three genomes in the algal genus Volvox reveal the fate of a haploid sex-determining region after a transition to homothallism.</title>
        <authorList>
            <person name="Yamamoto K."/>
            <person name="Hamaji T."/>
            <person name="Kawai-Toyooka H."/>
            <person name="Matsuzaki R."/>
            <person name="Takahashi F."/>
            <person name="Nishimura Y."/>
            <person name="Kawachi M."/>
            <person name="Noguchi H."/>
            <person name="Minakuchi Y."/>
            <person name="Umen J.G."/>
            <person name="Toyoda A."/>
            <person name="Nozaki H."/>
        </authorList>
    </citation>
    <scope>NUCLEOTIDE SEQUENCE</scope>
    <source>
        <strain evidence="1">NIES-3785</strain>
    </source>
</reference>
<evidence type="ECO:0000313" key="1">
    <source>
        <dbReference type="EMBL" id="GIM14517.1"/>
    </source>
</evidence>
<evidence type="ECO:0000313" key="2">
    <source>
        <dbReference type="Proteomes" id="UP000722791"/>
    </source>
</evidence>
<accession>A0A8J4GT24</accession>
<gene>
    <name evidence="1" type="ORF">Vretimale_17449</name>
</gene>
<dbReference type="AlphaFoldDB" id="A0A8J4GT24"/>
<comment type="caution">
    <text evidence="1">The sequence shown here is derived from an EMBL/GenBank/DDBJ whole genome shotgun (WGS) entry which is preliminary data.</text>
</comment>
<dbReference type="EMBL" id="BNCQ01000057">
    <property type="protein sequence ID" value="GIM14517.1"/>
    <property type="molecule type" value="Genomic_DNA"/>
</dbReference>
<organism evidence="1 2">
    <name type="scientific">Volvox reticuliferus</name>
    <dbReference type="NCBI Taxonomy" id="1737510"/>
    <lineage>
        <taxon>Eukaryota</taxon>
        <taxon>Viridiplantae</taxon>
        <taxon>Chlorophyta</taxon>
        <taxon>core chlorophytes</taxon>
        <taxon>Chlorophyceae</taxon>
        <taxon>CS clade</taxon>
        <taxon>Chlamydomonadales</taxon>
        <taxon>Volvocaceae</taxon>
        <taxon>Volvox</taxon>
    </lineage>
</organism>
<name>A0A8J4GT24_9CHLO</name>
<sequence>MMSLAKNRIVQFHMDINDAHWTLIVWLHGGIGPIINGCFGLPALGLRFLPTTLTVALFNAASITHGTEECIIPEGSSACRFGSSHFLRTPDLENLICLRLGAESKGLTLEELKEAAGARGASASSICALRTELIAAGKAEFRLDTDGQKAWKDPAVDWRDYV</sequence>